<sequence>MDPVDLVAAQKLEDFAARAHPEDALKWSLYSGDYVHLRCMETSAEAYVVLNPPDMTADEDNDVSCPLQGELWVAPRLRGLLGGNKVEVEMAEIEEASLVKLGGLPPEAMHEMHVFFGTANGQSQATLQGLAEEEDLDFDDEVLEYWQAYVEKGRCAMRPVWRGMTFRVPMPKAETSPSGHSITFASLGRGGFDARQDEDSCQNASQVRVEAVFGPGGKPVDAAIVGPATRLEGEACRAAAPAA</sequence>
<evidence type="ECO:0000313" key="1">
    <source>
        <dbReference type="EMBL" id="CAE7789294.1"/>
    </source>
</evidence>
<proteinExistence type="predicted"/>
<gene>
    <name evidence="1" type="ORF">SNEC2469_LOCUS23179</name>
</gene>
<dbReference type="AlphaFoldDB" id="A0A812YR22"/>
<dbReference type="Proteomes" id="UP000601435">
    <property type="component" value="Unassembled WGS sequence"/>
</dbReference>
<accession>A0A812YR22</accession>
<evidence type="ECO:0000313" key="2">
    <source>
        <dbReference type="Proteomes" id="UP000601435"/>
    </source>
</evidence>
<dbReference type="EMBL" id="CAJNJA010042987">
    <property type="protein sequence ID" value="CAE7789294.1"/>
    <property type="molecule type" value="Genomic_DNA"/>
</dbReference>
<name>A0A812YR22_9DINO</name>
<keyword evidence="2" id="KW-1185">Reference proteome</keyword>
<reference evidence="1" key="1">
    <citation type="submission" date="2021-02" db="EMBL/GenBank/DDBJ databases">
        <authorList>
            <person name="Dougan E. K."/>
            <person name="Rhodes N."/>
            <person name="Thang M."/>
            <person name="Chan C."/>
        </authorList>
    </citation>
    <scope>NUCLEOTIDE SEQUENCE</scope>
</reference>
<comment type="caution">
    <text evidence="1">The sequence shown here is derived from an EMBL/GenBank/DDBJ whole genome shotgun (WGS) entry which is preliminary data.</text>
</comment>
<organism evidence="1 2">
    <name type="scientific">Symbiodinium necroappetens</name>
    <dbReference type="NCBI Taxonomy" id="1628268"/>
    <lineage>
        <taxon>Eukaryota</taxon>
        <taxon>Sar</taxon>
        <taxon>Alveolata</taxon>
        <taxon>Dinophyceae</taxon>
        <taxon>Suessiales</taxon>
        <taxon>Symbiodiniaceae</taxon>
        <taxon>Symbiodinium</taxon>
    </lineage>
</organism>
<protein>
    <submittedName>
        <fullName evidence="1">Uncharacterized protein</fullName>
    </submittedName>
</protein>